<dbReference type="EMBL" id="CM003529">
    <property type="protein sequence ID" value="RCV12429.1"/>
    <property type="molecule type" value="Genomic_DNA"/>
</dbReference>
<reference evidence="1" key="2">
    <citation type="submission" date="2015-07" db="EMBL/GenBank/DDBJ databases">
        <authorList>
            <person name="Noorani M."/>
        </authorList>
    </citation>
    <scope>NUCLEOTIDE SEQUENCE</scope>
    <source>
        <strain evidence="1">Yugu1</strain>
    </source>
</reference>
<reference evidence="1" key="1">
    <citation type="journal article" date="2012" name="Nat. Biotechnol.">
        <title>Reference genome sequence of the model plant Setaria.</title>
        <authorList>
            <person name="Bennetzen J.L."/>
            <person name="Schmutz J."/>
            <person name="Wang H."/>
            <person name="Percifield R."/>
            <person name="Hawkins J."/>
            <person name="Pontaroli A.C."/>
            <person name="Estep M."/>
            <person name="Feng L."/>
            <person name="Vaughn J.N."/>
            <person name="Grimwood J."/>
            <person name="Jenkins J."/>
            <person name="Barry K."/>
            <person name="Lindquist E."/>
            <person name="Hellsten U."/>
            <person name="Deshpande S."/>
            <person name="Wang X."/>
            <person name="Wu X."/>
            <person name="Mitros T."/>
            <person name="Triplett J."/>
            <person name="Yang X."/>
            <person name="Ye C.Y."/>
            <person name="Mauro-Herrera M."/>
            <person name="Wang L."/>
            <person name="Li P."/>
            <person name="Sharma M."/>
            <person name="Sharma R."/>
            <person name="Ronald P.C."/>
            <person name="Panaud O."/>
            <person name="Kellogg E.A."/>
            <person name="Brutnell T.P."/>
            <person name="Doust A.N."/>
            <person name="Tuskan G.A."/>
            <person name="Rokhsar D."/>
            <person name="Devos K.M."/>
        </authorList>
    </citation>
    <scope>NUCLEOTIDE SEQUENCE [LARGE SCALE GENOMIC DNA]</scope>
    <source>
        <strain evidence="1">Yugu1</strain>
    </source>
</reference>
<sequence>MPGSSPLQFMFISCCTRSSSRNHISANACSVMHMTLQKLADQWLYALTHSTWLAAEPGQELEMFVQTKCSRVLLYFARSKGHEGSRAGVLVEGHVQVKKEHAIICLLLSIFFSCKVKLDRWLCNRMTLIFSCIVFHLN</sequence>
<accession>A0A368Q3D4</accession>
<gene>
    <name evidence="1" type="ORF">SETIT_2G269100v2</name>
</gene>
<organism evidence="1">
    <name type="scientific">Setaria italica</name>
    <name type="common">Foxtail millet</name>
    <name type="synonym">Panicum italicum</name>
    <dbReference type="NCBI Taxonomy" id="4555"/>
    <lineage>
        <taxon>Eukaryota</taxon>
        <taxon>Viridiplantae</taxon>
        <taxon>Streptophyta</taxon>
        <taxon>Embryophyta</taxon>
        <taxon>Tracheophyta</taxon>
        <taxon>Spermatophyta</taxon>
        <taxon>Magnoliopsida</taxon>
        <taxon>Liliopsida</taxon>
        <taxon>Poales</taxon>
        <taxon>Poaceae</taxon>
        <taxon>PACMAD clade</taxon>
        <taxon>Panicoideae</taxon>
        <taxon>Panicodae</taxon>
        <taxon>Paniceae</taxon>
        <taxon>Cenchrinae</taxon>
        <taxon>Setaria</taxon>
    </lineage>
</organism>
<proteinExistence type="predicted"/>
<name>A0A368Q3D4_SETIT</name>
<protein>
    <submittedName>
        <fullName evidence="1">Uncharacterized protein</fullName>
    </submittedName>
</protein>
<evidence type="ECO:0000313" key="1">
    <source>
        <dbReference type="EMBL" id="RCV12429.1"/>
    </source>
</evidence>
<dbReference type="AlphaFoldDB" id="A0A368Q3D4"/>